<dbReference type="RefSeq" id="WP_044838747.1">
    <property type="nucleotide sequence ID" value="NZ_CP059734.1"/>
</dbReference>
<dbReference type="EMBL" id="CP059734">
    <property type="protein sequence ID" value="WDE09185.1"/>
    <property type="molecule type" value="Genomic_DNA"/>
</dbReference>
<dbReference type="InterPro" id="IPR010970">
    <property type="entry name" value="Cys_dSase_SufS"/>
</dbReference>
<dbReference type="InterPro" id="IPR015424">
    <property type="entry name" value="PyrdxlP-dep_Trfase"/>
</dbReference>
<evidence type="ECO:0000256" key="1">
    <source>
        <dbReference type="ARBA" id="ARBA00001933"/>
    </source>
</evidence>
<comment type="similarity">
    <text evidence="2">Belongs to the class-V pyridoxal-phosphate-dependent aminotransferase family. Csd subfamily.</text>
</comment>
<dbReference type="InterPro" id="IPR015421">
    <property type="entry name" value="PyrdxlP-dep_Trfase_major"/>
</dbReference>
<comment type="catalytic activity">
    <reaction evidence="6">
        <text>(sulfur carrier)-H + L-cysteine = (sulfur carrier)-SH + L-alanine</text>
        <dbReference type="Rhea" id="RHEA:43892"/>
        <dbReference type="Rhea" id="RHEA-COMP:14737"/>
        <dbReference type="Rhea" id="RHEA-COMP:14739"/>
        <dbReference type="ChEBI" id="CHEBI:29917"/>
        <dbReference type="ChEBI" id="CHEBI:35235"/>
        <dbReference type="ChEBI" id="CHEBI:57972"/>
        <dbReference type="ChEBI" id="CHEBI:64428"/>
        <dbReference type="EC" id="2.8.1.7"/>
    </reaction>
</comment>
<proteinExistence type="inferred from homology"/>
<dbReference type="EC" id="2.8.1.7" evidence="3"/>
<evidence type="ECO:0000256" key="2">
    <source>
        <dbReference type="ARBA" id="ARBA00010447"/>
    </source>
</evidence>
<evidence type="ECO:0000256" key="7">
    <source>
        <dbReference type="RuleBase" id="RU004504"/>
    </source>
</evidence>
<dbReference type="GO" id="GO:0031071">
    <property type="term" value="F:cysteine desulfurase activity"/>
    <property type="evidence" value="ECO:0007669"/>
    <property type="project" value="UniProtKB-EC"/>
</dbReference>
<comment type="cofactor">
    <cofactor evidence="1 7">
        <name>pyridoxal 5'-phosphate</name>
        <dbReference type="ChEBI" id="CHEBI:597326"/>
    </cofactor>
</comment>
<keyword evidence="5" id="KW-0663">Pyridoxal phosphate</keyword>
<reference evidence="9 10" key="2">
    <citation type="journal article" date="2022" name="Mar. Drugs">
        <title>Bioassay-Guided Fractionation Leads to the Detection of Cholic Acid Generated by the Rare Thalassomonas sp.</title>
        <authorList>
            <person name="Pheiffer F."/>
            <person name="Schneider Y.K."/>
            <person name="Hansen E.H."/>
            <person name="Andersen J.H."/>
            <person name="Isaksson J."/>
            <person name="Busche T."/>
            <person name="R C."/>
            <person name="Kalinowski J."/>
            <person name="Zyl L.V."/>
            <person name="Trindade M."/>
        </authorList>
    </citation>
    <scope>NUCLEOTIDE SEQUENCE [LARGE SCALE GENOMIC DNA]</scope>
    <source>
        <strain evidence="9 10">XOM25</strain>
    </source>
</reference>
<dbReference type="GO" id="GO:0008483">
    <property type="term" value="F:transaminase activity"/>
    <property type="evidence" value="ECO:0007669"/>
    <property type="project" value="UniProtKB-KW"/>
</dbReference>
<organism evidence="9 10">
    <name type="scientific">Thalassomonas viridans</name>
    <dbReference type="NCBI Taxonomy" id="137584"/>
    <lineage>
        <taxon>Bacteria</taxon>
        <taxon>Pseudomonadati</taxon>
        <taxon>Pseudomonadota</taxon>
        <taxon>Gammaproteobacteria</taxon>
        <taxon>Alteromonadales</taxon>
        <taxon>Colwelliaceae</taxon>
        <taxon>Thalassomonas</taxon>
    </lineage>
</organism>
<dbReference type="Gene3D" id="3.40.640.10">
    <property type="entry name" value="Type I PLP-dependent aspartate aminotransferase-like (Major domain)"/>
    <property type="match status" value="1"/>
</dbReference>
<dbReference type="CDD" id="cd06453">
    <property type="entry name" value="SufS_like"/>
    <property type="match status" value="1"/>
</dbReference>
<evidence type="ECO:0000256" key="4">
    <source>
        <dbReference type="ARBA" id="ARBA00022679"/>
    </source>
</evidence>
<evidence type="ECO:0000256" key="5">
    <source>
        <dbReference type="ARBA" id="ARBA00022898"/>
    </source>
</evidence>
<sequence length="406" mass="44884">MYENVDNGQLKEKLIKDFPGLSKEIDGQQVYYLDSAATTLKPRQMVEAINDYYLGVSANIHRGKHFALEEVSNQYEGVRYKVANLIDCSGNEVVFLRNTTEAINLVASGLNLSKTDRVVCMAESHHSNMLPWLQAASVDYIRVTDDFCVDLEHYQSLLASKPKVVALTHCSNVTGIYIDLPLMVKMAKAAGALVVVDAAQSVPHRKLSVSELDIDFLAFSAHKMLGPTGVGVLYGKSQLLEKLTPLNLGGGVVDWVEFDAFTLRKVPHRFEAGTPNISGVLGLGASIDYLNGLGFDFIREHDKRLGRFMLEQAGKRDYLQVLNSDPDADRGAVLSFTIPKSPNLDDVARYLSDSFGIMCRNGHLCAQPYISSVSPGQVLRVSGYVYTFESDIEHFFDSLDQIVSFL</sequence>
<feature type="domain" description="Aminotransferase class V" evidence="8">
    <location>
        <begin position="32"/>
        <end position="395"/>
    </location>
</feature>
<keyword evidence="10" id="KW-1185">Reference proteome</keyword>
<gene>
    <name evidence="9" type="ORF">SG34_030950</name>
</gene>
<reference evidence="9 10" key="1">
    <citation type="journal article" date="2015" name="Genome Announc.">
        <title>Draft Genome Sequences of Marine Isolates of Thalassomonas viridans and Thalassomonas actiniarum.</title>
        <authorList>
            <person name="Olonade I."/>
            <person name="van Zyl L.J."/>
            <person name="Trindade M."/>
        </authorList>
    </citation>
    <scope>NUCLEOTIDE SEQUENCE [LARGE SCALE GENOMIC DNA]</scope>
    <source>
        <strain evidence="9 10">XOM25</strain>
    </source>
</reference>
<dbReference type="PANTHER" id="PTHR43586:SF8">
    <property type="entry name" value="CYSTEINE DESULFURASE 1, CHLOROPLASTIC"/>
    <property type="match status" value="1"/>
</dbReference>
<dbReference type="SUPFAM" id="SSF53383">
    <property type="entry name" value="PLP-dependent transferases"/>
    <property type="match status" value="1"/>
</dbReference>
<dbReference type="PROSITE" id="PS00595">
    <property type="entry name" value="AA_TRANSFER_CLASS_5"/>
    <property type="match status" value="1"/>
</dbReference>
<name>A0AAE9ZBN6_9GAMM</name>
<accession>A0AAE9ZBN6</accession>
<evidence type="ECO:0000313" key="9">
    <source>
        <dbReference type="EMBL" id="WDE09185.1"/>
    </source>
</evidence>
<dbReference type="Proteomes" id="UP000032352">
    <property type="component" value="Chromosome pTvir"/>
</dbReference>
<dbReference type="InterPro" id="IPR015422">
    <property type="entry name" value="PyrdxlP-dep_Trfase_small"/>
</dbReference>
<evidence type="ECO:0000256" key="3">
    <source>
        <dbReference type="ARBA" id="ARBA00012239"/>
    </source>
</evidence>
<dbReference type="AlphaFoldDB" id="A0AAE9ZBN6"/>
<dbReference type="GO" id="GO:0030170">
    <property type="term" value="F:pyridoxal phosphate binding"/>
    <property type="evidence" value="ECO:0007669"/>
    <property type="project" value="InterPro"/>
</dbReference>
<evidence type="ECO:0000313" key="10">
    <source>
        <dbReference type="Proteomes" id="UP000032352"/>
    </source>
</evidence>
<dbReference type="PANTHER" id="PTHR43586">
    <property type="entry name" value="CYSTEINE DESULFURASE"/>
    <property type="match status" value="1"/>
</dbReference>
<dbReference type="InterPro" id="IPR000192">
    <property type="entry name" value="Aminotrans_V_dom"/>
</dbReference>
<keyword evidence="4" id="KW-0808">Transferase</keyword>
<dbReference type="KEGG" id="tvd:SG34_030950"/>
<protein>
    <recommendedName>
        <fullName evidence="3">cysteine desulfurase</fullName>
        <ecNumber evidence="3">2.8.1.7</ecNumber>
    </recommendedName>
</protein>
<dbReference type="InterPro" id="IPR020578">
    <property type="entry name" value="Aminotrans_V_PyrdxlP_BS"/>
</dbReference>
<dbReference type="Gene3D" id="3.90.1150.10">
    <property type="entry name" value="Aspartate Aminotransferase, domain 1"/>
    <property type="match status" value="1"/>
</dbReference>
<evidence type="ECO:0000259" key="8">
    <source>
        <dbReference type="Pfam" id="PF00266"/>
    </source>
</evidence>
<keyword evidence="9" id="KW-0032">Aminotransferase</keyword>
<dbReference type="GO" id="GO:0006534">
    <property type="term" value="P:cysteine metabolic process"/>
    <property type="evidence" value="ECO:0007669"/>
    <property type="project" value="InterPro"/>
</dbReference>
<evidence type="ECO:0000256" key="6">
    <source>
        <dbReference type="ARBA" id="ARBA00050776"/>
    </source>
</evidence>
<dbReference type="Pfam" id="PF00266">
    <property type="entry name" value="Aminotran_5"/>
    <property type="match status" value="1"/>
</dbReference>